<dbReference type="GO" id="GO:0005789">
    <property type="term" value="C:endoplasmic reticulum membrane"/>
    <property type="evidence" value="ECO:0007669"/>
    <property type="project" value="TreeGrafter"/>
</dbReference>
<dbReference type="AlphaFoldDB" id="A0A5N5SSB6"/>
<proteinExistence type="inferred from homology"/>
<evidence type="ECO:0000256" key="4">
    <source>
        <dbReference type="ARBA" id="ARBA00022840"/>
    </source>
</evidence>
<comment type="catalytic activity">
    <reaction evidence="5">
        <text>a very long-chain fatty acid + ATP + CoA = a very long-chain fatty acyl-CoA + AMP + diphosphate</text>
        <dbReference type="Rhea" id="RHEA:54536"/>
        <dbReference type="ChEBI" id="CHEBI:30616"/>
        <dbReference type="ChEBI" id="CHEBI:33019"/>
        <dbReference type="ChEBI" id="CHEBI:57287"/>
        <dbReference type="ChEBI" id="CHEBI:58950"/>
        <dbReference type="ChEBI" id="CHEBI:138261"/>
        <dbReference type="ChEBI" id="CHEBI:456215"/>
    </reaction>
    <physiologicalReaction direction="left-to-right" evidence="5">
        <dbReference type="Rhea" id="RHEA:54537"/>
    </physiologicalReaction>
</comment>
<keyword evidence="4" id="KW-0067">ATP-binding</keyword>
<dbReference type="GO" id="GO:0005886">
    <property type="term" value="C:plasma membrane"/>
    <property type="evidence" value="ECO:0007669"/>
    <property type="project" value="TreeGrafter"/>
</dbReference>
<feature type="transmembrane region" description="Helical" evidence="8">
    <location>
        <begin position="240"/>
        <end position="264"/>
    </location>
</feature>
<dbReference type="InterPro" id="IPR000873">
    <property type="entry name" value="AMP-dep_synth/lig_dom"/>
</dbReference>
<comment type="similarity">
    <text evidence="1">Belongs to the ATP-dependent AMP-binding enzyme family.</text>
</comment>
<keyword evidence="8" id="KW-0472">Membrane</keyword>
<evidence type="ECO:0000256" key="3">
    <source>
        <dbReference type="ARBA" id="ARBA00022741"/>
    </source>
</evidence>
<feature type="domain" description="AMP-dependent synthetase/ligase" evidence="9">
    <location>
        <begin position="74"/>
        <end position="184"/>
    </location>
</feature>
<dbReference type="InterPro" id="IPR042099">
    <property type="entry name" value="ANL_N_sf"/>
</dbReference>
<evidence type="ECO:0000259" key="9">
    <source>
        <dbReference type="Pfam" id="PF00501"/>
    </source>
</evidence>
<accession>A0A5N5SSB6</accession>
<dbReference type="SUPFAM" id="SSF56801">
    <property type="entry name" value="Acetyl-CoA synthetase-like"/>
    <property type="match status" value="1"/>
</dbReference>
<evidence type="ECO:0000256" key="8">
    <source>
        <dbReference type="SAM" id="Phobius"/>
    </source>
</evidence>
<dbReference type="GO" id="GO:0005524">
    <property type="term" value="F:ATP binding"/>
    <property type="evidence" value="ECO:0007669"/>
    <property type="project" value="UniProtKB-KW"/>
</dbReference>
<dbReference type="Gene3D" id="3.40.50.12780">
    <property type="entry name" value="N-terminal domain of ligase-like"/>
    <property type="match status" value="2"/>
</dbReference>
<evidence type="ECO:0000313" key="10">
    <source>
        <dbReference type="EMBL" id="KAB7497074.1"/>
    </source>
</evidence>
<keyword evidence="8" id="KW-0812">Transmembrane</keyword>
<dbReference type="OrthoDB" id="288590at2759"/>
<dbReference type="PANTHER" id="PTHR43107:SF15">
    <property type="entry name" value="FATTY ACID TRANSPORT PROTEIN 3, ISOFORM A"/>
    <property type="match status" value="1"/>
</dbReference>
<evidence type="ECO:0000313" key="11">
    <source>
        <dbReference type="Proteomes" id="UP000326759"/>
    </source>
</evidence>
<organism evidence="10 11">
    <name type="scientific">Armadillidium nasatum</name>
    <dbReference type="NCBI Taxonomy" id="96803"/>
    <lineage>
        <taxon>Eukaryota</taxon>
        <taxon>Metazoa</taxon>
        <taxon>Ecdysozoa</taxon>
        <taxon>Arthropoda</taxon>
        <taxon>Crustacea</taxon>
        <taxon>Multicrustacea</taxon>
        <taxon>Malacostraca</taxon>
        <taxon>Eumalacostraca</taxon>
        <taxon>Peracarida</taxon>
        <taxon>Isopoda</taxon>
        <taxon>Oniscidea</taxon>
        <taxon>Crinocheta</taxon>
        <taxon>Armadillidiidae</taxon>
        <taxon>Armadillidium</taxon>
    </lineage>
</organism>
<protein>
    <recommendedName>
        <fullName evidence="6">Long-chain-fatty-acid--CoA ligase</fullName>
    </recommendedName>
</protein>
<keyword evidence="2 10" id="KW-0436">Ligase</keyword>
<evidence type="ECO:0000256" key="5">
    <source>
        <dbReference type="ARBA" id="ARBA00036527"/>
    </source>
</evidence>
<evidence type="ECO:0000256" key="2">
    <source>
        <dbReference type="ARBA" id="ARBA00022598"/>
    </source>
</evidence>
<dbReference type="GO" id="GO:0005324">
    <property type="term" value="F:long-chain fatty acid transmembrane transporter activity"/>
    <property type="evidence" value="ECO:0007669"/>
    <property type="project" value="TreeGrafter"/>
</dbReference>
<keyword evidence="3" id="KW-0547">Nucleotide-binding</keyword>
<name>A0A5N5SSB6_9CRUS</name>
<dbReference type="Proteomes" id="UP000326759">
    <property type="component" value="Unassembled WGS sequence"/>
</dbReference>
<dbReference type="Pfam" id="PF00501">
    <property type="entry name" value="AMP-binding"/>
    <property type="match status" value="1"/>
</dbReference>
<dbReference type="GO" id="GO:0004467">
    <property type="term" value="F:long-chain fatty acid-CoA ligase activity"/>
    <property type="evidence" value="ECO:0007669"/>
    <property type="project" value="TreeGrafter"/>
</dbReference>
<evidence type="ECO:0000256" key="7">
    <source>
        <dbReference type="ARBA" id="ARBA00048666"/>
    </source>
</evidence>
<keyword evidence="11" id="KW-1185">Reference proteome</keyword>
<dbReference type="EMBL" id="SEYY01020720">
    <property type="protein sequence ID" value="KAB7497074.1"/>
    <property type="molecule type" value="Genomic_DNA"/>
</dbReference>
<reference evidence="10 11" key="1">
    <citation type="journal article" date="2019" name="PLoS Biol.">
        <title>Sex chromosomes control vertical transmission of feminizing Wolbachia symbionts in an isopod.</title>
        <authorList>
            <person name="Becking T."/>
            <person name="Chebbi M.A."/>
            <person name="Giraud I."/>
            <person name="Moumen B."/>
            <person name="Laverre T."/>
            <person name="Caubet Y."/>
            <person name="Peccoud J."/>
            <person name="Gilbert C."/>
            <person name="Cordaux R."/>
        </authorList>
    </citation>
    <scope>NUCLEOTIDE SEQUENCE [LARGE SCALE GENOMIC DNA]</scope>
    <source>
        <strain evidence="10">ANa2</strain>
        <tissue evidence="10">Whole body excluding digestive tract and cuticle</tissue>
    </source>
</reference>
<keyword evidence="8" id="KW-1133">Transmembrane helix</keyword>
<gene>
    <name evidence="10" type="primary">caiC</name>
    <name evidence="10" type="ORF">Anas_04898</name>
</gene>
<comment type="catalytic activity">
    <reaction evidence="7">
        <text>tetracosanoate + ATP + CoA = tetracosanoyl-CoA + AMP + diphosphate</text>
        <dbReference type="Rhea" id="RHEA:33639"/>
        <dbReference type="ChEBI" id="CHEBI:30616"/>
        <dbReference type="ChEBI" id="CHEBI:31014"/>
        <dbReference type="ChEBI" id="CHEBI:33019"/>
        <dbReference type="ChEBI" id="CHEBI:57287"/>
        <dbReference type="ChEBI" id="CHEBI:65052"/>
        <dbReference type="ChEBI" id="CHEBI:456215"/>
    </reaction>
    <physiologicalReaction direction="left-to-right" evidence="7">
        <dbReference type="Rhea" id="RHEA:33640"/>
    </physiologicalReaction>
</comment>
<comment type="caution">
    <text evidence="10">The sequence shown here is derived from an EMBL/GenBank/DDBJ whole genome shotgun (WGS) entry which is preliminary data.</text>
</comment>
<evidence type="ECO:0000256" key="1">
    <source>
        <dbReference type="ARBA" id="ARBA00006432"/>
    </source>
</evidence>
<sequence length="326" mass="37578">MTFSFPIDFNSRLDFYILIISLLLHFKWVLRLLFQLSRLRKLFDWLLALVRYITLKWKIRQIKSRNVGLPSLFQDVYRKHPDKIAFHFEEDKWTFRDLENYSNKIANYFRSQGVKHGDCVALYMENRLEYIGIWLGLCKLGAVPALMNNNLRLKSLKHCIAIVNSISIITSQEGQVVSIVEIITTLLSTSIILQIEKNFSYLSFDIITSEHRFQANLIDSFLRSLIASLKGCKIPLTPSLVLFFLFPNVRCFLTAIASNIMIGFKESDILYCPLPLYHMAAGIQASCQALCAGVTVVLRSKFSASNYWKDCIKYKVTLYILDLSGV</sequence>
<dbReference type="GO" id="GO:0044539">
    <property type="term" value="P:long-chain fatty acid import into cell"/>
    <property type="evidence" value="ECO:0007669"/>
    <property type="project" value="TreeGrafter"/>
</dbReference>
<dbReference type="PANTHER" id="PTHR43107">
    <property type="entry name" value="LONG-CHAIN FATTY ACID TRANSPORT PROTEIN"/>
    <property type="match status" value="1"/>
</dbReference>
<feature type="transmembrane region" description="Helical" evidence="8">
    <location>
        <begin position="15"/>
        <end position="34"/>
    </location>
</feature>
<feature type="transmembrane region" description="Helical" evidence="8">
    <location>
        <begin position="276"/>
        <end position="298"/>
    </location>
</feature>
<evidence type="ECO:0000256" key="6">
    <source>
        <dbReference type="ARBA" id="ARBA00041297"/>
    </source>
</evidence>